<dbReference type="EMBL" id="JBEFKJ010000009">
    <property type="protein sequence ID" value="KAL2044351.1"/>
    <property type="molecule type" value="Genomic_DNA"/>
</dbReference>
<dbReference type="Proteomes" id="UP001590950">
    <property type="component" value="Unassembled WGS sequence"/>
</dbReference>
<sequence length="384" mass="38244">MIIHNLLQCILLLATVHCANCTDTSTVSSTISLYSKHCQLIHPSTTPPTIFSLPPSPPSPTPPPLHPRAQTTPPPPDPGNIPTSLHYTTLSAILTHSATPWTTVTYENIYFNTILVHDGLDTNLPYPSSITPGSPGSKATGSPETAGSGKGVGNLVFETGEAALLHEGTAWTTVTYVDVLSGSQEVSQFEIGVSSATASLAAAAAASSGSAASVSSGSVVSAVSAAASSIIISSSSSSSPDPGALGSGSILVAPGLTAAAPNLAPCRTATDFEGCVGGAESVALGTGGQAVGSSTSGLSSQGIVTAGVNGNAKGQGQGQGEATPTTTVTMPYLGAVVAKGKATFFEGGLESGGIRGKGKGRVEWGSWLWVVCVVIEGYLGGLVL</sequence>
<name>A0ABR4AFQ7_9LECA</name>
<keyword evidence="4" id="KW-1185">Reference proteome</keyword>
<evidence type="ECO:0000256" key="1">
    <source>
        <dbReference type="SAM" id="MobiDB-lite"/>
    </source>
</evidence>
<protein>
    <recommendedName>
        <fullName evidence="5">Dirigent protein</fullName>
    </recommendedName>
</protein>
<evidence type="ECO:0008006" key="5">
    <source>
        <dbReference type="Google" id="ProtNLM"/>
    </source>
</evidence>
<feature type="signal peptide" evidence="2">
    <location>
        <begin position="1"/>
        <end position="21"/>
    </location>
</feature>
<feature type="compositionally biased region" description="Polar residues" evidence="1">
    <location>
        <begin position="128"/>
        <end position="145"/>
    </location>
</feature>
<feature type="chain" id="PRO_5046145836" description="Dirigent protein" evidence="2">
    <location>
        <begin position="22"/>
        <end position="384"/>
    </location>
</feature>
<proteinExistence type="predicted"/>
<keyword evidence="2" id="KW-0732">Signal</keyword>
<reference evidence="3 4" key="1">
    <citation type="submission" date="2024-09" db="EMBL/GenBank/DDBJ databases">
        <title>Rethinking Asexuality: The Enigmatic Case of Functional Sexual Genes in Lepraria (Stereocaulaceae).</title>
        <authorList>
            <person name="Doellman M."/>
            <person name="Sun Y."/>
            <person name="Barcenas-Pena A."/>
            <person name="Lumbsch H.T."/>
            <person name="Grewe F."/>
        </authorList>
    </citation>
    <scope>NUCLEOTIDE SEQUENCE [LARGE SCALE GENOMIC DNA]</scope>
    <source>
        <strain evidence="3 4">Mercado 3170</strain>
    </source>
</reference>
<accession>A0ABR4AFQ7</accession>
<evidence type="ECO:0000256" key="2">
    <source>
        <dbReference type="SAM" id="SignalP"/>
    </source>
</evidence>
<comment type="caution">
    <text evidence="3">The sequence shown here is derived from an EMBL/GenBank/DDBJ whole genome shotgun (WGS) entry which is preliminary data.</text>
</comment>
<feature type="region of interest" description="Disordered" evidence="1">
    <location>
        <begin position="128"/>
        <end position="149"/>
    </location>
</feature>
<evidence type="ECO:0000313" key="4">
    <source>
        <dbReference type="Proteomes" id="UP001590950"/>
    </source>
</evidence>
<gene>
    <name evidence="3" type="ORF">N7G274_003056</name>
</gene>
<feature type="region of interest" description="Disordered" evidence="1">
    <location>
        <begin position="49"/>
        <end position="81"/>
    </location>
</feature>
<evidence type="ECO:0000313" key="3">
    <source>
        <dbReference type="EMBL" id="KAL2044351.1"/>
    </source>
</evidence>
<organism evidence="3 4">
    <name type="scientific">Stereocaulon virgatum</name>
    <dbReference type="NCBI Taxonomy" id="373712"/>
    <lineage>
        <taxon>Eukaryota</taxon>
        <taxon>Fungi</taxon>
        <taxon>Dikarya</taxon>
        <taxon>Ascomycota</taxon>
        <taxon>Pezizomycotina</taxon>
        <taxon>Lecanoromycetes</taxon>
        <taxon>OSLEUM clade</taxon>
        <taxon>Lecanoromycetidae</taxon>
        <taxon>Lecanorales</taxon>
        <taxon>Lecanorineae</taxon>
        <taxon>Stereocaulaceae</taxon>
        <taxon>Stereocaulon</taxon>
    </lineage>
</organism>
<feature type="compositionally biased region" description="Pro residues" evidence="1">
    <location>
        <begin position="54"/>
        <end position="79"/>
    </location>
</feature>